<dbReference type="EMBL" id="JH659144">
    <property type="protein sequence ID" value="EXL65491.1"/>
    <property type="molecule type" value="Genomic_DNA"/>
</dbReference>
<organism evidence="1">
    <name type="scientific">Fusarium oxysporum f. sp. conglutinans race 2 54008</name>
    <dbReference type="NCBI Taxonomy" id="1089457"/>
    <lineage>
        <taxon>Eukaryota</taxon>
        <taxon>Fungi</taxon>
        <taxon>Dikarya</taxon>
        <taxon>Ascomycota</taxon>
        <taxon>Pezizomycotina</taxon>
        <taxon>Sordariomycetes</taxon>
        <taxon>Hypocreomycetidae</taxon>
        <taxon>Hypocreales</taxon>
        <taxon>Nectriaceae</taxon>
        <taxon>Fusarium</taxon>
        <taxon>Fusarium oxysporum species complex</taxon>
    </lineage>
</organism>
<reference evidence="1" key="1">
    <citation type="submission" date="2011-11" db="EMBL/GenBank/DDBJ databases">
        <title>The Genome Sequence of Fusarium oxysporum PHW808.</title>
        <authorList>
            <consortium name="The Broad Institute Genome Sequencing Platform"/>
            <person name="Ma L.-J."/>
            <person name="Gale L.R."/>
            <person name="Schwartz D.C."/>
            <person name="Zhou S."/>
            <person name="Corby-Kistler H."/>
            <person name="Young S.K."/>
            <person name="Zeng Q."/>
            <person name="Gargeya S."/>
            <person name="Fitzgerald M."/>
            <person name="Haas B."/>
            <person name="Abouelleil A."/>
            <person name="Alvarado L."/>
            <person name="Arachchi H.M."/>
            <person name="Berlin A."/>
            <person name="Brown A."/>
            <person name="Chapman S.B."/>
            <person name="Chen Z."/>
            <person name="Dunbar C."/>
            <person name="Freedman E."/>
            <person name="Gearin G."/>
            <person name="Goldberg J."/>
            <person name="Griggs A."/>
            <person name="Gujja S."/>
            <person name="Heiman D."/>
            <person name="Howarth C."/>
            <person name="Larson L."/>
            <person name="Lui A."/>
            <person name="MacDonald P.J.P."/>
            <person name="Montmayeur A."/>
            <person name="Murphy C."/>
            <person name="Neiman D."/>
            <person name="Pearson M."/>
            <person name="Priest M."/>
            <person name="Roberts A."/>
            <person name="Saif S."/>
            <person name="Shea T."/>
            <person name="Shenoy N."/>
            <person name="Sisk P."/>
            <person name="Stolte C."/>
            <person name="Sykes S."/>
            <person name="Wortman J."/>
            <person name="Nusbaum C."/>
            <person name="Birren B."/>
        </authorList>
    </citation>
    <scope>NUCLEOTIDE SEQUENCE [LARGE SCALE GENOMIC DNA]</scope>
    <source>
        <strain evidence="1">54008</strain>
    </source>
</reference>
<dbReference type="AlphaFoldDB" id="X0H074"/>
<gene>
    <name evidence="1" type="ORF">FOPG_18283</name>
</gene>
<accession>X0H074</accession>
<sequence length="76" mass="8250">MDREKIYFEVTDTERTWSSLITCLPYEASSLSALLASYCTPPPHPGMYARLAPIGNADGKSRGGCEWLLADGGHSS</sequence>
<protein>
    <submittedName>
        <fullName evidence="1">Uncharacterized protein</fullName>
    </submittedName>
</protein>
<evidence type="ECO:0000313" key="1">
    <source>
        <dbReference type="EMBL" id="EXL65491.1"/>
    </source>
</evidence>
<proteinExistence type="predicted"/>
<reference evidence="1" key="2">
    <citation type="submission" date="2012-05" db="EMBL/GenBank/DDBJ databases">
        <title>The Genome Annotation of Fusarium oxysporum PHW808.</title>
        <authorList>
            <consortium name="The Broad Institute Genomics Platform"/>
            <person name="Ma L.-J."/>
            <person name="Corby-Kistler H."/>
            <person name="Broz K."/>
            <person name="Gale L.R."/>
            <person name="Jonkers W."/>
            <person name="O'Donnell K."/>
            <person name="Ploetz R."/>
            <person name="Steinberg C."/>
            <person name="Schwartz D.C."/>
            <person name="VanEtten H."/>
            <person name="Zhou S."/>
            <person name="Young S.K."/>
            <person name="Zeng Q."/>
            <person name="Gargeya S."/>
            <person name="Fitzgerald M."/>
            <person name="Abouelleil A."/>
            <person name="Alvarado L."/>
            <person name="Chapman S.B."/>
            <person name="Gainer-Dewar J."/>
            <person name="Goldberg J."/>
            <person name="Griggs A."/>
            <person name="Gujja S."/>
            <person name="Hansen M."/>
            <person name="Howarth C."/>
            <person name="Imamovic A."/>
            <person name="Ireland A."/>
            <person name="Larimer J."/>
            <person name="McCowan C."/>
            <person name="Murphy C."/>
            <person name="Pearson M."/>
            <person name="Poon T.W."/>
            <person name="Priest M."/>
            <person name="Roberts A."/>
            <person name="Saif S."/>
            <person name="Shea T."/>
            <person name="Sykes S."/>
            <person name="Wortman J."/>
            <person name="Nusbaum C."/>
            <person name="Birren B."/>
        </authorList>
    </citation>
    <scope>NUCLEOTIDE SEQUENCE</scope>
    <source>
        <strain evidence="1">54008</strain>
    </source>
</reference>
<dbReference type="HOGENOM" id="CLU_2654591_0_0_1"/>
<name>X0H074_FUSOX</name>
<dbReference type="Proteomes" id="UP000030676">
    <property type="component" value="Unassembled WGS sequence"/>
</dbReference>